<evidence type="ECO:0000313" key="3">
    <source>
        <dbReference type="Proteomes" id="UP001159405"/>
    </source>
</evidence>
<dbReference type="EMBL" id="CALNXK010000130">
    <property type="protein sequence ID" value="CAH3164643.1"/>
    <property type="molecule type" value="Genomic_DNA"/>
</dbReference>
<keyword evidence="1" id="KW-0732">Signal</keyword>
<dbReference type="Gene3D" id="2.10.80.10">
    <property type="entry name" value="Lipase, subunit A"/>
    <property type="match status" value="1"/>
</dbReference>
<feature type="chain" id="PRO_5045313183" evidence="1">
    <location>
        <begin position="21"/>
        <end position="141"/>
    </location>
</feature>
<protein>
    <submittedName>
        <fullName evidence="2">Uncharacterized protein</fullName>
    </submittedName>
</protein>
<accession>A0ABN8QJ65</accession>
<sequence>MKSIFSGIGLFSFLLAVSLAEITSIDYSARTRRVLAKASDDRPAMDTLELPQPLQKFGKCWNHSDCSPKECCAGVDPDTMGACVHQPQLYEVCSPRIAPGSKICPCRVGLTCSTRKRRCVYITPDPDEVEESLLRDDSEGN</sequence>
<proteinExistence type="predicted"/>
<gene>
    <name evidence="2" type="ORF">PLOB_00006780</name>
</gene>
<keyword evidence="3" id="KW-1185">Reference proteome</keyword>
<dbReference type="Proteomes" id="UP001159405">
    <property type="component" value="Unassembled WGS sequence"/>
</dbReference>
<comment type="caution">
    <text evidence="2">The sequence shown here is derived from an EMBL/GenBank/DDBJ whole genome shotgun (WGS) entry which is preliminary data.</text>
</comment>
<organism evidence="2 3">
    <name type="scientific">Porites lobata</name>
    <dbReference type="NCBI Taxonomy" id="104759"/>
    <lineage>
        <taxon>Eukaryota</taxon>
        <taxon>Metazoa</taxon>
        <taxon>Cnidaria</taxon>
        <taxon>Anthozoa</taxon>
        <taxon>Hexacorallia</taxon>
        <taxon>Scleractinia</taxon>
        <taxon>Fungiina</taxon>
        <taxon>Poritidae</taxon>
        <taxon>Porites</taxon>
    </lineage>
</organism>
<evidence type="ECO:0000313" key="2">
    <source>
        <dbReference type="EMBL" id="CAH3164643.1"/>
    </source>
</evidence>
<evidence type="ECO:0000256" key="1">
    <source>
        <dbReference type="SAM" id="SignalP"/>
    </source>
</evidence>
<feature type="signal peptide" evidence="1">
    <location>
        <begin position="1"/>
        <end position="20"/>
    </location>
</feature>
<reference evidence="2 3" key="1">
    <citation type="submission" date="2022-05" db="EMBL/GenBank/DDBJ databases">
        <authorList>
            <consortium name="Genoscope - CEA"/>
            <person name="William W."/>
        </authorList>
    </citation>
    <scope>NUCLEOTIDE SEQUENCE [LARGE SCALE GENOMIC DNA]</scope>
</reference>
<name>A0ABN8QJ65_9CNID</name>